<reference evidence="1" key="1">
    <citation type="submission" date="2014-09" db="EMBL/GenBank/DDBJ databases">
        <authorList>
            <person name="Magalhaes I.L.F."/>
            <person name="Oliveira U."/>
            <person name="Santos F.R."/>
            <person name="Vidigal T.H.D.A."/>
            <person name="Brescovit A.D."/>
            <person name="Santos A.J."/>
        </authorList>
    </citation>
    <scope>NUCLEOTIDE SEQUENCE</scope>
    <source>
        <tissue evidence="1">Shoot tissue taken approximately 20 cm above the soil surface</tissue>
    </source>
</reference>
<name>A0A0A9EPR3_ARUDO</name>
<proteinExistence type="predicted"/>
<reference evidence="1" key="2">
    <citation type="journal article" date="2015" name="Data Brief">
        <title>Shoot transcriptome of the giant reed, Arundo donax.</title>
        <authorList>
            <person name="Barrero R.A."/>
            <person name="Guerrero F.D."/>
            <person name="Moolhuijzen P."/>
            <person name="Goolsby J.A."/>
            <person name="Tidwell J."/>
            <person name="Bellgard S.E."/>
            <person name="Bellgard M.I."/>
        </authorList>
    </citation>
    <scope>NUCLEOTIDE SEQUENCE</scope>
    <source>
        <tissue evidence="1">Shoot tissue taken approximately 20 cm above the soil surface</tissue>
    </source>
</reference>
<dbReference type="EMBL" id="GBRH01198025">
    <property type="protein sequence ID" value="JAD99870.1"/>
    <property type="molecule type" value="Transcribed_RNA"/>
</dbReference>
<accession>A0A0A9EPR3</accession>
<sequence length="32" mass="3723">MWMKMATCIRKVASEAFGVTKGSRSETKDTWW</sequence>
<dbReference type="AlphaFoldDB" id="A0A0A9EPR3"/>
<evidence type="ECO:0000313" key="1">
    <source>
        <dbReference type="EMBL" id="JAD99870.1"/>
    </source>
</evidence>
<organism evidence="1">
    <name type="scientific">Arundo donax</name>
    <name type="common">Giant reed</name>
    <name type="synonym">Donax arundinaceus</name>
    <dbReference type="NCBI Taxonomy" id="35708"/>
    <lineage>
        <taxon>Eukaryota</taxon>
        <taxon>Viridiplantae</taxon>
        <taxon>Streptophyta</taxon>
        <taxon>Embryophyta</taxon>
        <taxon>Tracheophyta</taxon>
        <taxon>Spermatophyta</taxon>
        <taxon>Magnoliopsida</taxon>
        <taxon>Liliopsida</taxon>
        <taxon>Poales</taxon>
        <taxon>Poaceae</taxon>
        <taxon>PACMAD clade</taxon>
        <taxon>Arundinoideae</taxon>
        <taxon>Arundineae</taxon>
        <taxon>Arundo</taxon>
    </lineage>
</organism>
<protein>
    <submittedName>
        <fullName evidence="1">Uncharacterized protein</fullName>
    </submittedName>
</protein>